<dbReference type="EMBL" id="CP117880">
    <property type="protein sequence ID" value="WDF70525.1"/>
    <property type="molecule type" value="Genomic_DNA"/>
</dbReference>
<feature type="transmembrane region" description="Helical" evidence="1">
    <location>
        <begin position="46"/>
        <end position="63"/>
    </location>
</feature>
<keyword evidence="1" id="KW-0472">Membrane</keyword>
<dbReference type="RefSeq" id="WP_274269231.1">
    <property type="nucleotide sequence ID" value="NZ_CP117880.1"/>
</dbReference>
<accession>A0ABY7WQC0</accession>
<evidence type="ECO:0000313" key="2">
    <source>
        <dbReference type="EMBL" id="WDF70525.1"/>
    </source>
</evidence>
<keyword evidence="1" id="KW-0812">Transmembrane</keyword>
<feature type="transmembrane region" description="Helical" evidence="1">
    <location>
        <begin position="84"/>
        <end position="104"/>
    </location>
</feature>
<dbReference type="Proteomes" id="UP001221558">
    <property type="component" value="Chromosome"/>
</dbReference>
<organism evidence="2 3">
    <name type="scientific">Sphingobacterium oryzagri</name>
    <dbReference type="NCBI Taxonomy" id="3025669"/>
    <lineage>
        <taxon>Bacteria</taxon>
        <taxon>Pseudomonadati</taxon>
        <taxon>Bacteroidota</taxon>
        <taxon>Sphingobacteriia</taxon>
        <taxon>Sphingobacteriales</taxon>
        <taxon>Sphingobacteriaceae</taxon>
        <taxon>Sphingobacterium</taxon>
    </lineage>
</organism>
<keyword evidence="3" id="KW-1185">Reference proteome</keyword>
<protein>
    <submittedName>
        <fullName evidence="2">Uncharacterized protein</fullName>
    </submittedName>
</protein>
<gene>
    <name evidence="2" type="ORF">PQ465_09155</name>
</gene>
<feature type="transmembrane region" description="Helical" evidence="1">
    <location>
        <begin position="12"/>
        <end position="34"/>
    </location>
</feature>
<sequence length="105" mass="11783">MKKKTTRNKTSAHILNTSANLLGFCLFVITAIHVSDRKESTLLDEFTSVIALLLTISSLLSFFSMQRTLLQNNTSVKFEIVADVLFIMALLGIFLLILFILLTFV</sequence>
<name>A0ABY7WQC0_9SPHI</name>
<proteinExistence type="predicted"/>
<evidence type="ECO:0000313" key="3">
    <source>
        <dbReference type="Proteomes" id="UP001221558"/>
    </source>
</evidence>
<evidence type="ECO:0000256" key="1">
    <source>
        <dbReference type="SAM" id="Phobius"/>
    </source>
</evidence>
<reference evidence="2 3" key="1">
    <citation type="submission" date="2023-02" db="EMBL/GenBank/DDBJ databases">
        <title>Genome sequence of Sphingobacterium sp. KACC 22765.</title>
        <authorList>
            <person name="Kim S."/>
            <person name="Heo J."/>
            <person name="Kwon S.-W."/>
        </authorList>
    </citation>
    <scope>NUCLEOTIDE SEQUENCE [LARGE SCALE GENOMIC DNA]</scope>
    <source>
        <strain evidence="2 3">KACC 22765</strain>
    </source>
</reference>
<keyword evidence="1" id="KW-1133">Transmembrane helix</keyword>